<dbReference type="OrthoDB" id="9807403at2"/>
<evidence type="ECO:0000256" key="1">
    <source>
        <dbReference type="ARBA" id="ARBA00004496"/>
    </source>
</evidence>
<evidence type="ECO:0000256" key="2">
    <source>
        <dbReference type="ARBA" id="ARBA00022490"/>
    </source>
</evidence>
<dbReference type="NCBIfam" id="TIGR02433">
    <property type="entry name" value="lysidine_TilS_C"/>
    <property type="match status" value="1"/>
</dbReference>
<dbReference type="SUPFAM" id="SSF52402">
    <property type="entry name" value="Adenine nucleotide alpha hydrolases-like"/>
    <property type="match status" value="1"/>
</dbReference>
<keyword evidence="2 8" id="KW-0963">Cytoplasm</keyword>
<evidence type="ECO:0000256" key="3">
    <source>
        <dbReference type="ARBA" id="ARBA00022598"/>
    </source>
</evidence>
<dbReference type="InterPro" id="IPR014729">
    <property type="entry name" value="Rossmann-like_a/b/a_fold"/>
</dbReference>
<dbReference type="Gene3D" id="3.30.465.60">
    <property type="match status" value="1"/>
</dbReference>
<dbReference type="InterPro" id="IPR012094">
    <property type="entry name" value="tRNA_Ile_lys_synt"/>
</dbReference>
<comment type="domain">
    <text evidence="8">The N-terminal region contains the highly conserved SGGXDS motif, predicted to be a P-loop motif involved in ATP binding.</text>
</comment>
<evidence type="ECO:0000313" key="10">
    <source>
        <dbReference type="EMBL" id="KIY22923.1"/>
    </source>
</evidence>
<evidence type="ECO:0000256" key="8">
    <source>
        <dbReference type="HAMAP-Rule" id="MF_01161"/>
    </source>
</evidence>
<dbReference type="InterPro" id="IPR012795">
    <property type="entry name" value="tRNA_Ile_lys_synt_N"/>
</dbReference>
<dbReference type="AlphaFoldDB" id="A0A0D6ZEA8"/>
<dbReference type="HAMAP" id="MF_01161">
    <property type="entry name" value="tRNA_Ile_lys_synt"/>
    <property type="match status" value="1"/>
</dbReference>
<comment type="subcellular location">
    <subcellularLocation>
        <location evidence="1 8">Cytoplasm</location>
    </subcellularLocation>
</comment>
<dbReference type="PANTHER" id="PTHR43033:SF1">
    <property type="entry name" value="TRNA(ILE)-LYSIDINE SYNTHASE-RELATED"/>
    <property type="match status" value="1"/>
</dbReference>
<gene>
    <name evidence="8" type="primary">tilS</name>
    <name evidence="10" type="ORF">UB32_05635</name>
</gene>
<dbReference type="EC" id="6.3.4.19" evidence="8"/>
<evidence type="ECO:0000256" key="7">
    <source>
        <dbReference type="ARBA" id="ARBA00048539"/>
    </source>
</evidence>
<dbReference type="InterPro" id="IPR015262">
    <property type="entry name" value="tRNA_Ile_lys_synt_subst-bd"/>
</dbReference>
<feature type="domain" description="Lysidine-tRNA(Ile) synthetase C-terminal" evidence="9">
    <location>
        <begin position="385"/>
        <end position="457"/>
    </location>
</feature>
<comment type="caution">
    <text evidence="10">The sequence shown here is derived from an EMBL/GenBank/DDBJ whole genome shotgun (WGS) entry which is preliminary data.</text>
</comment>
<comment type="catalytic activity">
    <reaction evidence="7 8">
        <text>cytidine(34) in tRNA(Ile2) + L-lysine + ATP = lysidine(34) in tRNA(Ile2) + AMP + diphosphate + H(+)</text>
        <dbReference type="Rhea" id="RHEA:43744"/>
        <dbReference type="Rhea" id="RHEA-COMP:10625"/>
        <dbReference type="Rhea" id="RHEA-COMP:10670"/>
        <dbReference type="ChEBI" id="CHEBI:15378"/>
        <dbReference type="ChEBI" id="CHEBI:30616"/>
        <dbReference type="ChEBI" id="CHEBI:32551"/>
        <dbReference type="ChEBI" id="CHEBI:33019"/>
        <dbReference type="ChEBI" id="CHEBI:82748"/>
        <dbReference type="ChEBI" id="CHEBI:83665"/>
        <dbReference type="ChEBI" id="CHEBI:456215"/>
        <dbReference type="EC" id="6.3.4.19"/>
    </reaction>
</comment>
<dbReference type="Pfam" id="PF11734">
    <property type="entry name" value="TilS_C"/>
    <property type="match status" value="1"/>
</dbReference>
<dbReference type="InterPro" id="IPR012796">
    <property type="entry name" value="Lysidine-tRNA-synth_C"/>
</dbReference>
<keyword evidence="6 8" id="KW-0067">ATP-binding</keyword>
<dbReference type="PANTHER" id="PTHR43033">
    <property type="entry name" value="TRNA(ILE)-LYSIDINE SYNTHASE-RELATED"/>
    <property type="match status" value="1"/>
</dbReference>
<keyword evidence="5 8" id="KW-0547">Nucleotide-binding</keyword>
<dbReference type="PATRIC" id="fig|285983.3.peg.3679"/>
<dbReference type="GO" id="GO:0006400">
    <property type="term" value="P:tRNA modification"/>
    <property type="evidence" value="ECO:0007669"/>
    <property type="project" value="UniProtKB-UniRule"/>
</dbReference>
<comment type="similarity">
    <text evidence="8">Belongs to the tRNA(Ile)-lysidine synthase family.</text>
</comment>
<accession>A0A0D6ZEA8</accession>
<dbReference type="CDD" id="cd01992">
    <property type="entry name" value="TilS_N"/>
    <property type="match status" value="1"/>
</dbReference>
<dbReference type="SMART" id="SM00977">
    <property type="entry name" value="TilS_C"/>
    <property type="match status" value="1"/>
</dbReference>
<dbReference type="InterPro" id="IPR011063">
    <property type="entry name" value="TilS/TtcA_N"/>
</dbReference>
<dbReference type="SUPFAM" id="SSF56037">
    <property type="entry name" value="PheT/TilS domain"/>
    <property type="match status" value="1"/>
</dbReference>
<sequence>MIEMKVDVFLERHGFQLNNKSIAVGVSGGPDSLALLHFLSEQRNRKSLRLIAIHVDHMFRGDESYQDALFVKEFCENRGIPFEGRRVDVPAYIKETGLSSQQAARECRYAFFEEVMNKHQFEYLALGHHGDDQIETVLMRLTRGSSGAARAGIPFSRKLGTFTIFRPFLCLTKKELGDYCMENSLEPRIDPSNDKAYYTRNRFRKTILPFLKEENPGVHEHFQRFSEELQMDEKYLLELTRIELNKVMKKEDQMVTVPIRLFREMPMPLQRRAIKLILNYLYNDRPASLSAIHIEKIFSIIRNPHPSGTLDFPSGLRIIRSYENCHFTTLNLPERQSYCLEMTGPKQLILPNGDIIDAQWLAAVHDIDLSNYHFIVNLEETDTPLYIRTRKDGDRMSLKGMKGSKKLKDIFIDRKIPLGQRDQWPVVTDKNDRILWLPGLKKSNHEANQQGNRLLLLTYIKH</sequence>
<proteinExistence type="inferred from homology"/>
<dbReference type="GO" id="GO:0032267">
    <property type="term" value="F:tRNA(Ile)-lysidine synthase activity"/>
    <property type="evidence" value="ECO:0007669"/>
    <property type="project" value="UniProtKB-EC"/>
</dbReference>
<organism evidence="10 11">
    <name type="scientific">Mesobacillus subterraneus</name>
    <dbReference type="NCBI Taxonomy" id="285983"/>
    <lineage>
        <taxon>Bacteria</taxon>
        <taxon>Bacillati</taxon>
        <taxon>Bacillota</taxon>
        <taxon>Bacilli</taxon>
        <taxon>Bacillales</taxon>
        <taxon>Bacillaceae</taxon>
        <taxon>Mesobacillus</taxon>
    </lineage>
</organism>
<evidence type="ECO:0000256" key="4">
    <source>
        <dbReference type="ARBA" id="ARBA00022694"/>
    </source>
</evidence>
<dbReference type="Pfam" id="PF09179">
    <property type="entry name" value="TilS"/>
    <property type="match status" value="1"/>
</dbReference>
<feature type="binding site" evidence="8">
    <location>
        <begin position="27"/>
        <end position="32"/>
    </location>
    <ligand>
        <name>ATP</name>
        <dbReference type="ChEBI" id="CHEBI:30616"/>
    </ligand>
</feature>
<reference evidence="10 11" key="1">
    <citation type="submission" date="2015-01" db="EMBL/GenBank/DDBJ databases">
        <title>Draft genome sequences of the supercritical CO2 tolerant bacteria Bacillus subterraneus MITOT1 and Bacillus cereus MIT0214.</title>
        <authorList>
            <person name="Peet K.C."/>
            <person name="Thompson J.R."/>
        </authorList>
    </citation>
    <scope>NUCLEOTIDE SEQUENCE [LARGE SCALE GENOMIC DNA]</scope>
    <source>
        <strain evidence="10 11">MITOT1</strain>
    </source>
</reference>
<dbReference type="GO" id="GO:0005524">
    <property type="term" value="F:ATP binding"/>
    <property type="evidence" value="ECO:0007669"/>
    <property type="project" value="UniProtKB-UniRule"/>
</dbReference>
<keyword evidence="11" id="KW-1185">Reference proteome</keyword>
<dbReference type="SUPFAM" id="SSF82829">
    <property type="entry name" value="MesJ substrate recognition domain-like"/>
    <property type="match status" value="1"/>
</dbReference>
<evidence type="ECO:0000256" key="6">
    <source>
        <dbReference type="ARBA" id="ARBA00022840"/>
    </source>
</evidence>
<dbReference type="EMBL" id="JXIQ01000031">
    <property type="protein sequence ID" value="KIY22923.1"/>
    <property type="molecule type" value="Genomic_DNA"/>
</dbReference>
<dbReference type="NCBIfam" id="TIGR02432">
    <property type="entry name" value="lysidine_TilS_N"/>
    <property type="match status" value="1"/>
</dbReference>
<protein>
    <recommendedName>
        <fullName evidence="8">tRNA(Ile)-lysidine synthase</fullName>
        <ecNumber evidence="8">6.3.4.19</ecNumber>
    </recommendedName>
    <alternativeName>
        <fullName evidence="8">tRNA(Ile)-2-lysyl-cytidine synthase</fullName>
    </alternativeName>
    <alternativeName>
        <fullName evidence="8">tRNA(Ile)-lysidine synthetase</fullName>
    </alternativeName>
</protein>
<dbReference type="Gene3D" id="3.40.50.620">
    <property type="entry name" value="HUPs"/>
    <property type="match status" value="1"/>
</dbReference>
<dbReference type="Pfam" id="PF01171">
    <property type="entry name" value="ATP_bind_3"/>
    <property type="match status" value="1"/>
</dbReference>
<evidence type="ECO:0000256" key="5">
    <source>
        <dbReference type="ARBA" id="ARBA00022741"/>
    </source>
</evidence>
<comment type="function">
    <text evidence="8">Ligates lysine onto the cytidine present at position 34 of the AUA codon-specific tRNA(Ile) that contains the anticodon CAU, in an ATP-dependent manner. Cytidine is converted to lysidine, thus changing the amino acid specificity of the tRNA from methionine to isoleucine.</text>
</comment>
<keyword evidence="4 8" id="KW-0819">tRNA processing</keyword>
<evidence type="ECO:0000259" key="9">
    <source>
        <dbReference type="SMART" id="SM00977"/>
    </source>
</evidence>
<keyword evidence="3 8" id="KW-0436">Ligase</keyword>
<name>A0A0D6ZEA8_9BACI</name>
<dbReference type="GO" id="GO:0005737">
    <property type="term" value="C:cytoplasm"/>
    <property type="evidence" value="ECO:0007669"/>
    <property type="project" value="UniProtKB-SubCell"/>
</dbReference>
<evidence type="ECO:0000313" key="11">
    <source>
        <dbReference type="Proteomes" id="UP000032512"/>
    </source>
</evidence>
<dbReference type="Proteomes" id="UP000032512">
    <property type="component" value="Unassembled WGS sequence"/>
</dbReference>